<dbReference type="Pfam" id="PF04116">
    <property type="entry name" value="FA_hydroxylase"/>
    <property type="match status" value="1"/>
</dbReference>
<evidence type="ECO:0000259" key="8">
    <source>
        <dbReference type="Pfam" id="PF04116"/>
    </source>
</evidence>
<evidence type="ECO:0000313" key="10">
    <source>
        <dbReference type="Proteomes" id="UP001431217"/>
    </source>
</evidence>
<dbReference type="InterPro" id="IPR051689">
    <property type="entry name" value="Sterol_desaturase/TMEM195"/>
</dbReference>
<sequence>MSLKLTAWLMLALILLAAIEAWWLVRSGRGYAWGEFWASLGDVAGRIVIIAVVKTGIVGLMLYAVWHWRIGEIAMDRWWHWALLLLGLDFCYYWMHRAEHRIRWFWLNHSVHHSSHRITFAAAYRLGWTSRIVGTPVFMAPLVLIGFPVPIVLATLSLNLLYQFWLHTELIGKLPRPIEYLFNTPSHHRAHHASNQIYIDRNYGGVLIVFDRWFGTFQAETAEHPPRYGLVEPFHSNNPFRLVAHAWRGMYRDLRAARGWRERAWVVVGPPEFKPAGQTSAANLNIATSGVDGAV</sequence>
<keyword evidence="5" id="KW-0443">Lipid metabolism</keyword>
<evidence type="ECO:0000256" key="7">
    <source>
        <dbReference type="SAM" id="Phobius"/>
    </source>
</evidence>
<accession>A0ABT0MMH1</accession>
<dbReference type="PANTHER" id="PTHR21624">
    <property type="entry name" value="STEROL DESATURASE-RELATED PROTEIN"/>
    <property type="match status" value="1"/>
</dbReference>
<organism evidence="9 10">
    <name type="scientific">Luteimonas galliterrae</name>
    <dbReference type="NCBI Taxonomy" id="2940486"/>
    <lineage>
        <taxon>Bacteria</taxon>
        <taxon>Pseudomonadati</taxon>
        <taxon>Pseudomonadota</taxon>
        <taxon>Gammaproteobacteria</taxon>
        <taxon>Lysobacterales</taxon>
        <taxon>Lysobacteraceae</taxon>
        <taxon>Luteimonas</taxon>
    </lineage>
</organism>
<feature type="transmembrane region" description="Helical" evidence="7">
    <location>
        <begin position="138"/>
        <end position="162"/>
    </location>
</feature>
<comment type="subcellular location">
    <subcellularLocation>
        <location evidence="1">Endomembrane system</location>
        <topology evidence="1">Multi-pass membrane protein</topology>
    </subcellularLocation>
</comment>
<evidence type="ECO:0000256" key="1">
    <source>
        <dbReference type="ARBA" id="ARBA00004127"/>
    </source>
</evidence>
<keyword evidence="4" id="KW-0560">Oxidoreductase</keyword>
<dbReference type="InterPro" id="IPR006694">
    <property type="entry name" value="Fatty_acid_hydroxylase"/>
</dbReference>
<protein>
    <submittedName>
        <fullName evidence="9">Sterol desaturase family protein</fullName>
    </submittedName>
</protein>
<keyword evidence="6 7" id="KW-0472">Membrane</keyword>
<keyword evidence="3 7" id="KW-1133">Transmembrane helix</keyword>
<proteinExistence type="predicted"/>
<keyword evidence="10" id="KW-1185">Reference proteome</keyword>
<evidence type="ECO:0000256" key="5">
    <source>
        <dbReference type="ARBA" id="ARBA00023098"/>
    </source>
</evidence>
<dbReference type="PANTHER" id="PTHR21624:SF1">
    <property type="entry name" value="ALKYLGLYCEROL MONOOXYGENASE"/>
    <property type="match status" value="1"/>
</dbReference>
<dbReference type="RefSeq" id="WP_249476117.1">
    <property type="nucleotide sequence ID" value="NZ_JAMBEP010000006.1"/>
</dbReference>
<comment type="caution">
    <text evidence="9">The sequence shown here is derived from an EMBL/GenBank/DDBJ whole genome shotgun (WGS) entry which is preliminary data.</text>
</comment>
<feature type="domain" description="Fatty acid hydroxylase" evidence="8">
    <location>
        <begin position="81"/>
        <end position="216"/>
    </location>
</feature>
<evidence type="ECO:0000256" key="4">
    <source>
        <dbReference type="ARBA" id="ARBA00023002"/>
    </source>
</evidence>
<gene>
    <name evidence="9" type="ORF">M2650_15795</name>
</gene>
<evidence type="ECO:0000313" key="9">
    <source>
        <dbReference type="EMBL" id="MCL1636086.1"/>
    </source>
</evidence>
<reference evidence="9 10" key="1">
    <citation type="submission" date="2022-05" db="EMBL/GenBank/DDBJ databases">
        <title>Luteimonas sp. SX5, whole genome shotgun sequencing project.</title>
        <authorList>
            <person name="Zhao G."/>
            <person name="Shen L."/>
        </authorList>
    </citation>
    <scope>NUCLEOTIDE SEQUENCE [LARGE SCALE GENOMIC DNA]</scope>
    <source>
        <strain evidence="9 10">SX5</strain>
    </source>
</reference>
<evidence type="ECO:0000256" key="3">
    <source>
        <dbReference type="ARBA" id="ARBA00022989"/>
    </source>
</evidence>
<name>A0ABT0MMH1_9GAMM</name>
<evidence type="ECO:0000256" key="6">
    <source>
        <dbReference type="ARBA" id="ARBA00023136"/>
    </source>
</evidence>
<feature type="transmembrane region" description="Helical" evidence="7">
    <location>
        <begin position="45"/>
        <end position="66"/>
    </location>
</feature>
<feature type="transmembrane region" description="Helical" evidence="7">
    <location>
        <begin position="78"/>
        <end position="95"/>
    </location>
</feature>
<keyword evidence="2 7" id="KW-0812">Transmembrane</keyword>
<dbReference type="Proteomes" id="UP001431217">
    <property type="component" value="Unassembled WGS sequence"/>
</dbReference>
<dbReference type="EMBL" id="JAMBEP010000006">
    <property type="protein sequence ID" value="MCL1636086.1"/>
    <property type="molecule type" value="Genomic_DNA"/>
</dbReference>
<evidence type="ECO:0000256" key="2">
    <source>
        <dbReference type="ARBA" id="ARBA00022692"/>
    </source>
</evidence>